<evidence type="ECO:0000313" key="3">
    <source>
        <dbReference type="Proteomes" id="UP000004968"/>
    </source>
</evidence>
<proteinExistence type="predicted"/>
<dbReference type="HOGENOM" id="CLU_2479093_0_0_9"/>
<feature type="region of interest" description="Disordered" evidence="1">
    <location>
        <begin position="65"/>
        <end position="87"/>
    </location>
</feature>
<dbReference type="AlphaFoldDB" id="D3AIF7"/>
<name>D3AIF7_9FIRM</name>
<evidence type="ECO:0000313" key="2">
    <source>
        <dbReference type="EMBL" id="EFC98385.1"/>
    </source>
</evidence>
<dbReference type="EMBL" id="ACIO01000279">
    <property type="protein sequence ID" value="EFC98385.1"/>
    <property type="molecule type" value="Genomic_DNA"/>
</dbReference>
<comment type="caution">
    <text evidence="2">The sequence shown here is derived from an EMBL/GenBank/DDBJ whole genome shotgun (WGS) entry which is preliminary data.</text>
</comment>
<organism evidence="2 3">
    <name type="scientific">Hungatella hathewayi DSM 13479</name>
    <dbReference type="NCBI Taxonomy" id="566550"/>
    <lineage>
        <taxon>Bacteria</taxon>
        <taxon>Bacillati</taxon>
        <taxon>Bacillota</taxon>
        <taxon>Clostridia</taxon>
        <taxon>Lachnospirales</taxon>
        <taxon>Lachnospiraceae</taxon>
        <taxon>Hungatella</taxon>
    </lineage>
</organism>
<dbReference type="Proteomes" id="UP000004968">
    <property type="component" value="Unassembled WGS sequence"/>
</dbReference>
<feature type="compositionally biased region" description="Basic and acidic residues" evidence="1">
    <location>
        <begin position="78"/>
        <end position="87"/>
    </location>
</feature>
<gene>
    <name evidence="2" type="ORF">CLOSTHATH_03396</name>
</gene>
<accession>D3AIF7</accession>
<reference evidence="2 3" key="1">
    <citation type="submission" date="2010-01" db="EMBL/GenBank/DDBJ databases">
        <authorList>
            <person name="Weinstock G."/>
            <person name="Sodergren E."/>
            <person name="Clifton S."/>
            <person name="Fulton L."/>
            <person name="Fulton B."/>
            <person name="Courtney L."/>
            <person name="Fronick C."/>
            <person name="Harrison M."/>
            <person name="Strong C."/>
            <person name="Farmer C."/>
            <person name="Delahaunty K."/>
            <person name="Markovic C."/>
            <person name="Hall O."/>
            <person name="Minx P."/>
            <person name="Tomlinson C."/>
            <person name="Mitreva M."/>
            <person name="Nelson J."/>
            <person name="Hou S."/>
            <person name="Wollam A."/>
            <person name="Pepin K.H."/>
            <person name="Johnson M."/>
            <person name="Bhonagiri V."/>
            <person name="Nash W.E."/>
            <person name="Warren W."/>
            <person name="Chinwalla A."/>
            <person name="Mardis E.R."/>
            <person name="Wilson R.K."/>
        </authorList>
    </citation>
    <scope>NUCLEOTIDE SEQUENCE [LARGE SCALE GENOMIC DNA]</scope>
    <source>
        <strain evidence="2 3">DSM 13479</strain>
    </source>
</reference>
<evidence type="ECO:0000256" key="1">
    <source>
        <dbReference type="SAM" id="MobiDB-lite"/>
    </source>
</evidence>
<protein>
    <submittedName>
        <fullName evidence="2">Uncharacterized protein</fullName>
    </submittedName>
</protein>
<sequence>MHLSADDAEKRLKIADAAVQHIFNMGAVTAITAAADKDELAGPGQKLPHLLIGIRKHAAAGSLDPAAKTADAGAGRIHGGENDGRRL</sequence>